<sequence>MKNVELPFVRKMFEQIAPRYDLLNRLLSCRQDVYWRKMMVSELKVPADGLLLDVACGTGDVAIEIIRQKGSSVKVCGIDFSTSMLMLARDKTRSMHAGSNIHLLSGNALNLPFKAETFDALTIAFGIRNIVDKLSALQVFYRTLTSNGMILVLELAFPKKGLLPAFYHFYFRKILPVIGQLFSKNLKAYQYLPCSVENFPDPYSFAATMRKAGFQDVRWKKLALGIAVLYVGYKKKP</sequence>
<dbReference type="EC" id="2.1.1.163" evidence="5"/>
<dbReference type="CDD" id="cd02440">
    <property type="entry name" value="AdoMet_MTases"/>
    <property type="match status" value="1"/>
</dbReference>
<dbReference type="PANTHER" id="PTHR43591:SF24">
    <property type="entry name" value="2-METHOXY-6-POLYPRENYL-1,4-BENZOQUINOL METHYLASE, MITOCHONDRIAL"/>
    <property type="match status" value="1"/>
</dbReference>
<dbReference type="InterPro" id="IPR029063">
    <property type="entry name" value="SAM-dependent_MTases_sf"/>
</dbReference>
<dbReference type="Gene3D" id="3.40.50.150">
    <property type="entry name" value="Vaccinia Virus protein VP39"/>
    <property type="match status" value="1"/>
</dbReference>
<dbReference type="InterPro" id="IPR004033">
    <property type="entry name" value="UbiE/COQ5_MeTrFase"/>
</dbReference>
<dbReference type="GO" id="GO:0043770">
    <property type="term" value="F:demethylmenaquinone methyltransferase activity"/>
    <property type="evidence" value="ECO:0007669"/>
    <property type="project" value="UniProtKB-UniRule"/>
</dbReference>
<proteinExistence type="inferred from homology"/>
<dbReference type="PROSITE" id="PS51608">
    <property type="entry name" value="SAM_MT_UBIE"/>
    <property type="match status" value="1"/>
</dbReference>
<evidence type="ECO:0000256" key="2">
    <source>
        <dbReference type="ARBA" id="ARBA00022603"/>
    </source>
</evidence>
<evidence type="ECO:0000313" key="6">
    <source>
        <dbReference type="EMBL" id="MBC8199619.1"/>
    </source>
</evidence>
<dbReference type="NCBIfam" id="TIGR01934">
    <property type="entry name" value="MenG_MenH_UbiE"/>
    <property type="match status" value="1"/>
</dbReference>
<organism evidence="6 7">
    <name type="scientific">Candidatus Desulfaltia bathyphila</name>
    <dbReference type="NCBI Taxonomy" id="2841697"/>
    <lineage>
        <taxon>Bacteria</taxon>
        <taxon>Pseudomonadati</taxon>
        <taxon>Thermodesulfobacteriota</taxon>
        <taxon>Desulfobacteria</taxon>
        <taxon>Desulfobacterales</taxon>
        <taxon>Desulfobacterales incertae sedis</taxon>
        <taxon>Candidatus Desulfaltia</taxon>
    </lineage>
</organism>
<gene>
    <name evidence="6" type="primary">ubiE</name>
    <name evidence="5" type="synonym">menG</name>
    <name evidence="6" type="ORF">H8E80_06195</name>
</gene>
<comment type="caution">
    <text evidence="6">The sequence shown here is derived from an EMBL/GenBank/DDBJ whole genome shotgun (WGS) entry which is preliminary data.</text>
</comment>
<keyword evidence="1 5" id="KW-0474">Menaquinone biosynthesis</keyword>
<evidence type="ECO:0000256" key="4">
    <source>
        <dbReference type="ARBA" id="ARBA00022691"/>
    </source>
</evidence>
<dbReference type="GO" id="GO:0009234">
    <property type="term" value="P:menaquinone biosynthetic process"/>
    <property type="evidence" value="ECO:0007669"/>
    <property type="project" value="UniProtKB-UniRule"/>
</dbReference>
<dbReference type="UniPathway" id="UPA00232"/>
<comment type="catalytic activity">
    <reaction evidence="5">
        <text>a 2-demethylmenaquinol + S-adenosyl-L-methionine = a menaquinol + S-adenosyl-L-homocysteine + H(+)</text>
        <dbReference type="Rhea" id="RHEA:42640"/>
        <dbReference type="Rhea" id="RHEA-COMP:9539"/>
        <dbReference type="Rhea" id="RHEA-COMP:9563"/>
        <dbReference type="ChEBI" id="CHEBI:15378"/>
        <dbReference type="ChEBI" id="CHEBI:18151"/>
        <dbReference type="ChEBI" id="CHEBI:55437"/>
        <dbReference type="ChEBI" id="CHEBI:57856"/>
        <dbReference type="ChEBI" id="CHEBI:59789"/>
        <dbReference type="EC" id="2.1.1.163"/>
    </reaction>
</comment>
<keyword evidence="2 5" id="KW-0489">Methyltransferase</keyword>
<keyword evidence="3 5" id="KW-0808">Transferase</keyword>
<comment type="caution">
    <text evidence="5">Lacks conserved residue(s) required for the propagation of feature annotation.</text>
</comment>
<dbReference type="NCBIfam" id="NF001244">
    <property type="entry name" value="PRK00216.1-5"/>
    <property type="match status" value="1"/>
</dbReference>
<dbReference type="GO" id="GO:0006744">
    <property type="term" value="P:ubiquinone biosynthetic process"/>
    <property type="evidence" value="ECO:0007669"/>
    <property type="project" value="UniProtKB-UniPathway"/>
</dbReference>
<feature type="binding site" evidence="5">
    <location>
        <position position="79"/>
    </location>
    <ligand>
        <name>S-adenosyl-L-methionine</name>
        <dbReference type="ChEBI" id="CHEBI:59789"/>
    </ligand>
</feature>
<dbReference type="EMBL" id="JACNLL010000056">
    <property type="protein sequence ID" value="MBC8199619.1"/>
    <property type="molecule type" value="Genomic_DNA"/>
</dbReference>
<keyword evidence="4 5" id="KW-0949">S-adenosyl-L-methionine</keyword>
<dbReference type="HAMAP" id="MF_01813">
    <property type="entry name" value="MenG_UbiE_methyltr"/>
    <property type="match status" value="1"/>
</dbReference>
<protein>
    <recommendedName>
        <fullName evidence="5">Demethylmenaquinone methyltransferase</fullName>
        <ecNumber evidence="5">2.1.1.163</ecNumber>
    </recommendedName>
</protein>
<dbReference type="AlphaFoldDB" id="A0A8J6T887"/>
<feature type="binding site" evidence="5">
    <location>
        <begin position="107"/>
        <end position="108"/>
    </location>
    <ligand>
        <name>S-adenosyl-L-methionine</name>
        <dbReference type="ChEBI" id="CHEBI:59789"/>
    </ligand>
</feature>
<accession>A0A8J6T887</accession>
<dbReference type="GO" id="GO:0032259">
    <property type="term" value="P:methylation"/>
    <property type="evidence" value="ECO:0007669"/>
    <property type="project" value="UniProtKB-KW"/>
</dbReference>
<dbReference type="PROSITE" id="PS01183">
    <property type="entry name" value="UBIE_1"/>
    <property type="match status" value="1"/>
</dbReference>
<name>A0A8J6T887_9BACT</name>
<dbReference type="Proteomes" id="UP000603545">
    <property type="component" value="Unassembled WGS sequence"/>
</dbReference>
<dbReference type="Pfam" id="PF01209">
    <property type="entry name" value="Ubie_methyltran"/>
    <property type="match status" value="1"/>
</dbReference>
<comment type="similarity">
    <text evidence="5">Belongs to the class I-like SAM-binding methyltransferase superfamily. MenG/UbiE family.</text>
</comment>
<dbReference type="PANTHER" id="PTHR43591">
    <property type="entry name" value="METHYLTRANSFERASE"/>
    <property type="match status" value="1"/>
</dbReference>
<feature type="binding site" evidence="5">
    <location>
        <position position="58"/>
    </location>
    <ligand>
        <name>S-adenosyl-L-methionine</name>
        <dbReference type="ChEBI" id="CHEBI:59789"/>
    </ligand>
</feature>
<evidence type="ECO:0000313" key="7">
    <source>
        <dbReference type="Proteomes" id="UP000603545"/>
    </source>
</evidence>
<dbReference type="InterPro" id="IPR023576">
    <property type="entry name" value="UbiE/COQ5_MeTrFase_CS"/>
</dbReference>
<dbReference type="SUPFAM" id="SSF53335">
    <property type="entry name" value="S-adenosyl-L-methionine-dependent methyltransferases"/>
    <property type="match status" value="1"/>
</dbReference>
<evidence type="ECO:0000256" key="5">
    <source>
        <dbReference type="HAMAP-Rule" id="MF_01813"/>
    </source>
</evidence>
<evidence type="ECO:0000256" key="1">
    <source>
        <dbReference type="ARBA" id="ARBA00022428"/>
    </source>
</evidence>
<comment type="pathway">
    <text evidence="5">Quinol/quinone metabolism; menaquinone biosynthesis; menaquinol from 1,4-dihydroxy-2-naphthoate: step 2/2.</text>
</comment>
<reference evidence="6 7" key="1">
    <citation type="submission" date="2020-08" db="EMBL/GenBank/DDBJ databases">
        <title>Bridging the membrane lipid divide: bacteria of the FCB group superphylum have the potential to synthesize archaeal ether lipids.</title>
        <authorList>
            <person name="Villanueva L."/>
            <person name="Von Meijenfeldt F.A.B."/>
            <person name="Westbye A.B."/>
            <person name="Yadav S."/>
            <person name="Hopmans E.C."/>
            <person name="Dutilh B.E."/>
            <person name="Sinninghe Damste J.S."/>
        </authorList>
    </citation>
    <scope>NUCLEOTIDE SEQUENCE [LARGE SCALE GENOMIC DNA]</scope>
    <source>
        <strain evidence="6">NIOZ-UU82</strain>
    </source>
</reference>
<evidence type="ECO:0000256" key="3">
    <source>
        <dbReference type="ARBA" id="ARBA00022679"/>
    </source>
</evidence>
<comment type="function">
    <text evidence="5">Methyltransferase required for the conversion of demethylmenaquinol (DMKH2) to menaquinol (MKH2).</text>
</comment>
<dbReference type="UniPathway" id="UPA00079">
    <property type="reaction ID" value="UER00169"/>
</dbReference>